<evidence type="ECO:0000313" key="2">
    <source>
        <dbReference type="EMBL" id="KAJ3511306.1"/>
    </source>
</evidence>
<evidence type="ECO:0000313" key="3">
    <source>
        <dbReference type="Proteomes" id="UP001148786"/>
    </source>
</evidence>
<dbReference type="EMBL" id="JANKHO010000335">
    <property type="protein sequence ID" value="KAJ3511306.1"/>
    <property type="molecule type" value="Genomic_DNA"/>
</dbReference>
<protein>
    <submittedName>
        <fullName evidence="2">Uncharacterized protein</fullName>
    </submittedName>
</protein>
<feature type="region of interest" description="Disordered" evidence="1">
    <location>
        <begin position="84"/>
        <end position="110"/>
    </location>
</feature>
<dbReference type="AlphaFoldDB" id="A0A9W8MY52"/>
<sequence>MKERSTITYHLETFRGSTSPFRRQQRIELDNVPIRCQLFPVNGPLSSRLQTSKRRRSVDSVPVNRRPYFVQAEPSPLLPVIRETPAEAGTGPHDETPPLPGANAGVDSSAPQHALQNAVLCGEIQEQQSMHEVIDRDMPAPRVSQDSPPFPTSDLSHNLPLSAPIPPASVSGSGAEHASTSMTIIATGCQNTAVREATPSAGPQCHPVQTRQTGSAFADSRIVLQKKEHKIRDQEAFLRYFKFSSDTVLSKPLACSGLFAGDLFVHDWPGGVQVWIWDVAEGWRAVEAGHPHPTLISHRLQISDKKEPSWVTKKTQVTYRTRKGLI</sequence>
<dbReference type="Proteomes" id="UP001148786">
    <property type="component" value="Unassembled WGS sequence"/>
</dbReference>
<gene>
    <name evidence="2" type="ORF">NLJ89_g4177</name>
</gene>
<organism evidence="2 3">
    <name type="scientific">Agrocybe chaxingu</name>
    <dbReference type="NCBI Taxonomy" id="84603"/>
    <lineage>
        <taxon>Eukaryota</taxon>
        <taxon>Fungi</taxon>
        <taxon>Dikarya</taxon>
        <taxon>Basidiomycota</taxon>
        <taxon>Agaricomycotina</taxon>
        <taxon>Agaricomycetes</taxon>
        <taxon>Agaricomycetidae</taxon>
        <taxon>Agaricales</taxon>
        <taxon>Agaricineae</taxon>
        <taxon>Strophariaceae</taxon>
        <taxon>Agrocybe</taxon>
    </lineage>
</organism>
<reference evidence="2" key="1">
    <citation type="submission" date="2022-07" db="EMBL/GenBank/DDBJ databases">
        <title>Genome Sequence of Agrocybe chaxingu.</title>
        <authorList>
            <person name="Buettner E."/>
        </authorList>
    </citation>
    <scope>NUCLEOTIDE SEQUENCE</scope>
    <source>
        <strain evidence="2">MP-N11</strain>
    </source>
</reference>
<proteinExistence type="predicted"/>
<keyword evidence="3" id="KW-1185">Reference proteome</keyword>
<accession>A0A9W8MY52</accession>
<name>A0A9W8MY52_9AGAR</name>
<dbReference type="OrthoDB" id="3237833at2759"/>
<comment type="caution">
    <text evidence="2">The sequence shown here is derived from an EMBL/GenBank/DDBJ whole genome shotgun (WGS) entry which is preliminary data.</text>
</comment>
<evidence type="ECO:0000256" key="1">
    <source>
        <dbReference type="SAM" id="MobiDB-lite"/>
    </source>
</evidence>